<proteinExistence type="predicted"/>
<sequence length="47" mass="5458">VRVLILQNRCSIGWHRAGDDKGFLWRIGQGDWAFDLQDLAKWVVGNF</sequence>
<evidence type="ECO:0000313" key="1">
    <source>
        <dbReference type="EMBL" id="GFC79963.1"/>
    </source>
</evidence>
<name>A0A699R1E8_TANCI</name>
<gene>
    <name evidence="1" type="ORF">Tci_851933</name>
</gene>
<organism evidence="1">
    <name type="scientific">Tanacetum cinerariifolium</name>
    <name type="common">Dalmatian daisy</name>
    <name type="synonym">Chrysanthemum cinerariifolium</name>
    <dbReference type="NCBI Taxonomy" id="118510"/>
    <lineage>
        <taxon>Eukaryota</taxon>
        <taxon>Viridiplantae</taxon>
        <taxon>Streptophyta</taxon>
        <taxon>Embryophyta</taxon>
        <taxon>Tracheophyta</taxon>
        <taxon>Spermatophyta</taxon>
        <taxon>Magnoliopsida</taxon>
        <taxon>eudicotyledons</taxon>
        <taxon>Gunneridae</taxon>
        <taxon>Pentapetalae</taxon>
        <taxon>asterids</taxon>
        <taxon>campanulids</taxon>
        <taxon>Asterales</taxon>
        <taxon>Asteraceae</taxon>
        <taxon>Asteroideae</taxon>
        <taxon>Anthemideae</taxon>
        <taxon>Anthemidinae</taxon>
        <taxon>Tanacetum</taxon>
    </lineage>
</organism>
<reference evidence="1" key="1">
    <citation type="journal article" date="2019" name="Sci. Rep.">
        <title>Draft genome of Tanacetum cinerariifolium, the natural source of mosquito coil.</title>
        <authorList>
            <person name="Yamashiro T."/>
            <person name="Shiraishi A."/>
            <person name="Satake H."/>
            <person name="Nakayama K."/>
        </authorList>
    </citation>
    <scope>NUCLEOTIDE SEQUENCE</scope>
</reference>
<feature type="non-terminal residue" evidence="1">
    <location>
        <position position="1"/>
    </location>
</feature>
<comment type="caution">
    <text evidence="1">The sequence shown here is derived from an EMBL/GenBank/DDBJ whole genome shotgun (WGS) entry which is preliminary data.</text>
</comment>
<dbReference type="EMBL" id="BKCJ011072868">
    <property type="protein sequence ID" value="GFC79963.1"/>
    <property type="molecule type" value="Genomic_DNA"/>
</dbReference>
<protein>
    <submittedName>
        <fullName evidence="1">Uncharacterized protein</fullName>
    </submittedName>
</protein>
<dbReference type="AlphaFoldDB" id="A0A699R1E8"/>
<accession>A0A699R1E8</accession>